<proteinExistence type="predicted"/>
<dbReference type="AlphaFoldDB" id="A0AAW6INR9"/>
<dbReference type="EMBL" id="JAQQPO010000024">
    <property type="protein sequence ID" value="MDC7960188.1"/>
    <property type="molecule type" value="Genomic_DNA"/>
</dbReference>
<organism evidence="1 2">
    <name type="scientific">Bacteroides ovatus</name>
    <dbReference type="NCBI Taxonomy" id="28116"/>
    <lineage>
        <taxon>Bacteria</taxon>
        <taxon>Pseudomonadati</taxon>
        <taxon>Bacteroidota</taxon>
        <taxon>Bacteroidia</taxon>
        <taxon>Bacteroidales</taxon>
        <taxon>Bacteroidaceae</taxon>
        <taxon>Bacteroides</taxon>
    </lineage>
</organism>
<dbReference type="RefSeq" id="WP_008775573.1">
    <property type="nucleotide sequence ID" value="NZ_JAQQPO010000024.1"/>
</dbReference>
<sequence length="58" mass="6844">MKTYRTSECVGRLASYLVATRKPFSFDGQRVEFMASERFMNQMKYDDALFAMVNFEEV</sequence>
<protein>
    <submittedName>
        <fullName evidence="1">Uncharacterized protein</fullName>
    </submittedName>
</protein>
<evidence type="ECO:0000313" key="1">
    <source>
        <dbReference type="EMBL" id="MDC7960188.1"/>
    </source>
</evidence>
<name>A0AAW6INR9_BACOV</name>
<evidence type="ECO:0000313" key="2">
    <source>
        <dbReference type="Proteomes" id="UP001215078"/>
    </source>
</evidence>
<comment type="caution">
    <text evidence="1">The sequence shown here is derived from an EMBL/GenBank/DDBJ whole genome shotgun (WGS) entry which is preliminary data.</text>
</comment>
<reference evidence="1" key="1">
    <citation type="submission" date="2022-10" db="EMBL/GenBank/DDBJ databases">
        <title>Human gut microbiome strain richness.</title>
        <authorList>
            <person name="Chen-Liaw A."/>
        </authorList>
    </citation>
    <scope>NUCLEOTIDE SEQUENCE</scope>
    <source>
        <strain evidence="1">RTP21484st1_H8_RTP21484_190118</strain>
    </source>
</reference>
<dbReference type="Proteomes" id="UP001215078">
    <property type="component" value="Unassembled WGS sequence"/>
</dbReference>
<accession>A0AAW6INR9</accession>
<gene>
    <name evidence="1" type="ORF">PQ628_18460</name>
</gene>